<evidence type="ECO:0000313" key="8">
    <source>
        <dbReference type="Proteomes" id="UP000190409"/>
    </source>
</evidence>
<dbReference type="PANTHER" id="PTHR42781:SF4">
    <property type="entry name" value="SPERMIDINE_PUTRESCINE IMPORT ATP-BINDING PROTEIN POTA"/>
    <property type="match status" value="1"/>
</dbReference>
<evidence type="ECO:0000256" key="2">
    <source>
        <dbReference type="ARBA" id="ARBA00022741"/>
    </source>
</evidence>
<evidence type="ECO:0000313" key="9">
    <source>
        <dbReference type="Proteomes" id="UP000315953"/>
    </source>
</evidence>
<dbReference type="OrthoDB" id="9790614at2"/>
<accession>A0A1S8KP69</accession>
<name>A0A1S8KP69_9LACT</name>
<dbReference type="GO" id="GO:0005524">
    <property type="term" value="F:ATP binding"/>
    <property type="evidence" value="ECO:0007669"/>
    <property type="project" value="UniProtKB-KW"/>
</dbReference>
<evidence type="ECO:0000256" key="3">
    <source>
        <dbReference type="ARBA" id="ARBA00022840"/>
    </source>
</evidence>
<proteinExistence type="predicted"/>
<dbReference type="InterPro" id="IPR050093">
    <property type="entry name" value="ABC_SmlMolc_Importer"/>
</dbReference>
<keyword evidence="4" id="KW-1278">Translocase</keyword>
<dbReference type="FunFam" id="3.40.50.300:FF:000042">
    <property type="entry name" value="Maltose/maltodextrin ABC transporter, ATP-binding protein"/>
    <property type="match status" value="1"/>
</dbReference>
<dbReference type="GO" id="GO:0043190">
    <property type="term" value="C:ATP-binding cassette (ABC) transporter complex"/>
    <property type="evidence" value="ECO:0007669"/>
    <property type="project" value="InterPro"/>
</dbReference>
<evidence type="ECO:0000256" key="1">
    <source>
        <dbReference type="ARBA" id="ARBA00022448"/>
    </source>
</evidence>
<reference evidence="6 8" key="1">
    <citation type="submission" date="2017-01" db="EMBL/GenBank/DDBJ databases">
        <title>Complete Genome Sequence of Dolosigranulum pigrum isolated from a Patient with interstitial lung disease.</title>
        <authorList>
            <person name="Mukhopadhyay R."/>
            <person name="Joaquin J."/>
            <person name="Hogue R."/>
            <person name="Fitzgerald S."/>
            <person name="Jospin G."/>
            <person name="Eisen J.A."/>
            <person name="Chaturvedi V."/>
        </authorList>
    </citation>
    <scope>NUCLEOTIDE SEQUENCE [LARGE SCALE GENOMIC DNA]</scope>
    <source>
        <strain evidence="6 8">15S00348</strain>
    </source>
</reference>
<feature type="domain" description="ABC transporter" evidence="5">
    <location>
        <begin position="6"/>
        <end position="238"/>
    </location>
</feature>
<dbReference type="InterPro" id="IPR027417">
    <property type="entry name" value="P-loop_NTPase"/>
</dbReference>
<evidence type="ECO:0000313" key="6">
    <source>
        <dbReference type="EMBL" id="OOL81331.1"/>
    </source>
</evidence>
<dbReference type="InterPro" id="IPR013611">
    <property type="entry name" value="Transp-assoc_OB_typ2"/>
</dbReference>
<dbReference type="PANTHER" id="PTHR42781">
    <property type="entry name" value="SPERMIDINE/PUTRESCINE IMPORT ATP-BINDING PROTEIN POTA"/>
    <property type="match status" value="1"/>
</dbReference>
<dbReference type="EMBL" id="MUYF01000003">
    <property type="protein sequence ID" value="OOL81331.1"/>
    <property type="molecule type" value="Genomic_DNA"/>
</dbReference>
<keyword evidence="2" id="KW-0547">Nucleotide-binding</keyword>
<dbReference type="KEGG" id="dpm:FNV33_07635"/>
<dbReference type="GO" id="GO:0140359">
    <property type="term" value="F:ABC-type transporter activity"/>
    <property type="evidence" value="ECO:0007669"/>
    <property type="project" value="UniProtKB-ARBA"/>
</dbReference>
<dbReference type="Gene3D" id="2.40.50.100">
    <property type="match status" value="1"/>
</dbReference>
<dbReference type="RefSeq" id="WP_077862786.1">
    <property type="nucleotide sequence ID" value="NZ_CAJHJL010000008.1"/>
</dbReference>
<dbReference type="Pfam" id="PF08402">
    <property type="entry name" value="TOBE_2"/>
    <property type="match status" value="1"/>
</dbReference>
<gene>
    <name evidence="6" type="ORF">BWX42_05950</name>
    <name evidence="7" type="ORF">FNV33_07635</name>
</gene>
<protein>
    <submittedName>
        <fullName evidence="6 7">ABC transporter ATP-binding protein</fullName>
    </submittedName>
</protein>
<dbReference type="InterPro" id="IPR003593">
    <property type="entry name" value="AAA+_ATPase"/>
</dbReference>
<dbReference type="InterPro" id="IPR008995">
    <property type="entry name" value="Mo/tungstate-bd_C_term_dom"/>
</dbReference>
<dbReference type="Proteomes" id="UP000315953">
    <property type="component" value="Chromosome"/>
</dbReference>
<dbReference type="SUPFAM" id="SSF50331">
    <property type="entry name" value="MOP-like"/>
    <property type="match status" value="1"/>
</dbReference>
<dbReference type="Pfam" id="PF00005">
    <property type="entry name" value="ABC_tran"/>
    <property type="match status" value="1"/>
</dbReference>
<keyword evidence="1" id="KW-0813">Transport</keyword>
<dbReference type="Proteomes" id="UP000190409">
    <property type="component" value="Unassembled WGS sequence"/>
</dbReference>
<evidence type="ECO:0000256" key="4">
    <source>
        <dbReference type="ARBA" id="ARBA00022967"/>
    </source>
</evidence>
<dbReference type="InterPro" id="IPR003439">
    <property type="entry name" value="ABC_transporter-like_ATP-bd"/>
</dbReference>
<keyword evidence="3 6" id="KW-0067">ATP-binding</keyword>
<dbReference type="EMBL" id="CP041626">
    <property type="protein sequence ID" value="QDO91906.1"/>
    <property type="molecule type" value="Genomic_DNA"/>
</dbReference>
<organism evidence="6 8">
    <name type="scientific">Dolosigranulum pigrum</name>
    <dbReference type="NCBI Taxonomy" id="29394"/>
    <lineage>
        <taxon>Bacteria</taxon>
        <taxon>Bacillati</taxon>
        <taxon>Bacillota</taxon>
        <taxon>Bacilli</taxon>
        <taxon>Lactobacillales</taxon>
        <taxon>Carnobacteriaceae</taxon>
        <taxon>Dolosigranulum</taxon>
    </lineage>
</organism>
<evidence type="ECO:0000259" key="5">
    <source>
        <dbReference type="PROSITE" id="PS50893"/>
    </source>
</evidence>
<reference evidence="7 9" key="2">
    <citation type="submission" date="2019-07" db="EMBL/GenBank/DDBJ databases">
        <title>Genome assembly of a nasal isolate of Dolosigranulum pigrum from a chronic sinusitis patient.</title>
        <authorList>
            <person name="Baig S."/>
            <person name="Overballe-Petersen S."/>
            <person name="Kaspar U."/>
            <person name="Rendboe A."/>
            <person name="de Man T."/>
            <person name="Liu C."/>
            <person name="Price L.B."/>
            <person name="Stegger M."/>
            <person name="Becker K."/>
            <person name="Skytt Andersen P."/>
        </authorList>
    </citation>
    <scope>NUCLEOTIDE SEQUENCE [LARGE SCALE GENOMIC DNA]</scope>
    <source>
        <strain evidence="7 9">83VPs-KB5</strain>
    </source>
</reference>
<dbReference type="GO" id="GO:0016887">
    <property type="term" value="F:ATP hydrolysis activity"/>
    <property type="evidence" value="ECO:0007669"/>
    <property type="project" value="InterPro"/>
</dbReference>
<dbReference type="SUPFAM" id="SSF52540">
    <property type="entry name" value="P-loop containing nucleoside triphosphate hydrolases"/>
    <property type="match status" value="1"/>
</dbReference>
<dbReference type="InterPro" id="IPR017871">
    <property type="entry name" value="ABC_transporter-like_CS"/>
</dbReference>
<dbReference type="Gene3D" id="3.40.50.300">
    <property type="entry name" value="P-loop containing nucleotide triphosphate hydrolases"/>
    <property type="match status" value="1"/>
</dbReference>
<dbReference type="PROSITE" id="PS00211">
    <property type="entry name" value="ABC_TRANSPORTER_1"/>
    <property type="match status" value="1"/>
</dbReference>
<sequence>MTGPIIKFHNISKTFEDSGVQVLKNIDFELEEGKFYTLLGASGSGKSTILNIMVGLLEPTSGDIYLDGERINDLPTHQRDIHTVFQNYALFPHMNVFDNVAFALKLKKVDKEEIARRVKDTLKMVRLEGFEKRAIQKLSGGQRQRVAIARAIINEPRVVLLDEPLSALDLKLRTDMQYELRELQQRLGITFVFVTHDQEEALAMSDWIFVMNEGEIVQSGTPVDIYDEPINHFVADFIGESNIIDGTMIEDYLVSFNGKEFEAVDGGMYPNEPVEVVIRPEDLQITSPQEGKLQVKVDTQLFRGVHYEIIAYDEQGNEWMIHSTRKATEGDIIGLNFGPEDLHIMRLDETEADFDARIEEYVGVDEQEDEVINAEKEERHEE</sequence>
<dbReference type="AlphaFoldDB" id="A0A1S8KP69"/>
<evidence type="ECO:0000313" key="7">
    <source>
        <dbReference type="EMBL" id="QDO91906.1"/>
    </source>
</evidence>
<dbReference type="PROSITE" id="PS50893">
    <property type="entry name" value="ABC_TRANSPORTER_2"/>
    <property type="match status" value="1"/>
</dbReference>
<dbReference type="SMART" id="SM00382">
    <property type="entry name" value="AAA"/>
    <property type="match status" value="1"/>
</dbReference>